<proteinExistence type="predicted"/>
<evidence type="ECO:0000313" key="1">
    <source>
        <dbReference type="EnsemblPlants" id="EMT13536"/>
    </source>
</evidence>
<dbReference type="AlphaFoldDB" id="N1QUX3"/>
<name>N1QUX3_AEGTA</name>
<organism evidence="1">
    <name type="scientific">Aegilops tauschii</name>
    <name type="common">Tausch's goatgrass</name>
    <name type="synonym">Aegilops squarrosa</name>
    <dbReference type="NCBI Taxonomy" id="37682"/>
    <lineage>
        <taxon>Eukaryota</taxon>
        <taxon>Viridiplantae</taxon>
        <taxon>Streptophyta</taxon>
        <taxon>Embryophyta</taxon>
        <taxon>Tracheophyta</taxon>
        <taxon>Spermatophyta</taxon>
        <taxon>Magnoliopsida</taxon>
        <taxon>Liliopsida</taxon>
        <taxon>Poales</taxon>
        <taxon>Poaceae</taxon>
        <taxon>BOP clade</taxon>
        <taxon>Pooideae</taxon>
        <taxon>Triticodae</taxon>
        <taxon>Triticeae</taxon>
        <taxon>Triticinae</taxon>
        <taxon>Aegilops</taxon>
    </lineage>
</organism>
<dbReference type="EnsemblPlants" id="EMT13536">
    <property type="protein sequence ID" value="EMT13536"/>
    <property type="gene ID" value="F775_25210"/>
</dbReference>
<sequence>MEMEYVSGVEEVEAHCANREPDKISFRLRASLPLKSSGELMIQVRAGHSGFRLYNQQLLYCKFKAKNAIERGFEQLIKASVWDPMAKVDDASICIGELNRLQRTADADMPPRGRNPFNLGKGARHVGPPPFVDDDIEKPQVANTDVSRQRPTARDIASQRAMWNLNLKAQELSKRLLTEHLYIMHRNLRDLKKEAMESPTDVGSGYVDFRFLHRSDQPNYLD</sequence>
<reference evidence="1" key="1">
    <citation type="submission" date="2015-06" db="UniProtKB">
        <authorList>
            <consortium name="EnsemblPlants"/>
        </authorList>
    </citation>
    <scope>IDENTIFICATION</scope>
</reference>
<protein>
    <submittedName>
        <fullName evidence="1">Uncharacterized protein</fullName>
    </submittedName>
</protein>
<accession>N1QUX3</accession>